<dbReference type="AlphaFoldDB" id="A0AA43XJU5"/>
<comment type="caution">
    <text evidence="3">The sequence shown here is derived from an EMBL/GenBank/DDBJ whole genome shotgun (WGS) entry which is preliminary data.</text>
</comment>
<feature type="repeat" description="TPR" evidence="1">
    <location>
        <begin position="269"/>
        <end position="302"/>
    </location>
</feature>
<dbReference type="SMART" id="SM00028">
    <property type="entry name" value="TPR"/>
    <property type="match status" value="3"/>
</dbReference>
<dbReference type="Proteomes" id="UP000449710">
    <property type="component" value="Unassembled WGS sequence"/>
</dbReference>
<dbReference type="SUPFAM" id="SSF47413">
    <property type="entry name" value="lambda repressor-like DNA-binding domains"/>
    <property type="match status" value="1"/>
</dbReference>
<keyword evidence="1" id="KW-0802">TPR repeat</keyword>
<evidence type="ECO:0000259" key="2">
    <source>
        <dbReference type="PROSITE" id="PS50943"/>
    </source>
</evidence>
<sequence length="431" mass="50519">MNNQSMMMGMLIKKYRIEQYMSQESLCQGICAVSYLSKIEKGSVTCSDEILHQLMDVLGIDLNHNPGKIKMLKEAIDHFYRSYFLHKQEEIHRWMDLLNEEQELLQHSSLAIDYMLIQGLFGLTRVRFLDEDPQGFKNRIYELLEYVSYMSPSQTHLTHYLIGYYEMIHHSDFNKALLQFQRSARIKQDGIILEALASANYNLGNYAESIRLGDLAYKQLMEEGYLERGIEVNFVIAAAYANVKDIDNMLTYYQRLLTLNEQSSNSREAFVYYNIGSTYLAVRNYQEAKQHLEKSYAAYHKEDSVGSDKFYVLQKLALVAYGQQNYDLATTYTKELLGIYDRIKHQRLEPSMKVCLDWLITLCIKKEKLESETSVEILRKLYKQAKKDSHHGFQTFYGDYLIEALKAQHKYKEALKITEEIYVKWKLSSNL</sequence>
<evidence type="ECO:0000256" key="1">
    <source>
        <dbReference type="PROSITE-ProRule" id="PRU00339"/>
    </source>
</evidence>
<dbReference type="InterPro" id="IPR011990">
    <property type="entry name" value="TPR-like_helical_dom_sf"/>
</dbReference>
<reference evidence="3 4" key="1">
    <citation type="submission" date="2019-04" db="EMBL/GenBank/DDBJ databases">
        <title>Isachenkonia alkalipeptolytica gen. nov. sp. nov. a new anaerobic, alkiliphilic organothrophic bacterium capable to reduce synthesized ferrihydrite isolated from a soda lake.</title>
        <authorList>
            <person name="Toshchakov S.V."/>
            <person name="Zavarzina D.G."/>
            <person name="Zhilina T.N."/>
            <person name="Kostrikina N.A."/>
            <person name="Kublanov I.V."/>
        </authorList>
    </citation>
    <scope>NUCLEOTIDE SEQUENCE [LARGE SCALE GENOMIC DNA]</scope>
    <source>
        <strain evidence="3 4">Z-1701</strain>
    </source>
</reference>
<protein>
    <submittedName>
        <fullName evidence="3">Helix-turn-helix transcriptional regulator</fullName>
    </submittedName>
</protein>
<dbReference type="RefSeq" id="WP_160720365.1">
    <property type="nucleotide sequence ID" value="NZ_SUMG01000006.1"/>
</dbReference>
<organism evidence="3 4">
    <name type="scientific">Isachenkonia alkalipeptolytica</name>
    <dbReference type="NCBI Taxonomy" id="2565777"/>
    <lineage>
        <taxon>Bacteria</taxon>
        <taxon>Bacillati</taxon>
        <taxon>Bacillota</taxon>
        <taxon>Clostridia</taxon>
        <taxon>Eubacteriales</taxon>
        <taxon>Clostridiaceae</taxon>
        <taxon>Isachenkonia</taxon>
    </lineage>
</organism>
<dbReference type="InterPro" id="IPR010982">
    <property type="entry name" value="Lambda_DNA-bd_dom_sf"/>
</dbReference>
<dbReference type="PROSITE" id="PS50005">
    <property type="entry name" value="TPR"/>
    <property type="match status" value="1"/>
</dbReference>
<accession>A0AA43XJU5</accession>
<dbReference type="InterPro" id="IPR001387">
    <property type="entry name" value="Cro/C1-type_HTH"/>
</dbReference>
<dbReference type="Pfam" id="PF01381">
    <property type="entry name" value="HTH_3"/>
    <property type="match status" value="1"/>
</dbReference>
<dbReference type="GO" id="GO:0003677">
    <property type="term" value="F:DNA binding"/>
    <property type="evidence" value="ECO:0007669"/>
    <property type="project" value="InterPro"/>
</dbReference>
<proteinExistence type="predicted"/>
<keyword evidence="4" id="KW-1185">Reference proteome</keyword>
<dbReference type="CDD" id="cd00093">
    <property type="entry name" value="HTH_XRE"/>
    <property type="match status" value="1"/>
</dbReference>
<dbReference type="InterPro" id="IPR019734">
    <property type="entry name" value="TPR_rpt"/>
</dbReference>
<evidence type="ECO:0000313" key="3">
    <source>
        <dbReference type="EMBL" id="NBG88143.1"/>
    </source>
</evidence>
<feature type="domain" description="HTH cro/C1-type" evidence="2">
    <location>
        <begin position="12"/>
        <end position="65"/>
    </location>
</feature>
<evidence type="ECO:0000313" key="4">
    <source>
        <dbReference type="Proteomes" id="UP000449710"/>
    </source>
</evidence>
<dbReference type="PROSITE" id="PS50943">
    <property type="entry name" value="HTH_CROC1"/>
    <property type="match status" value="1"/>
</dbReference>
<dbReference type="SMART" id="SM00530">
    <property type="entry name" value="HTH_XRE"/>
    <property type="match status" value="1"/>
</dbReference>
<gene>
    <name evidence="3" type="ORF">ISALK_06475</name>
</gene>
<dbReference type="Pfam" id="PF13424">
    <property type="entry name" value="TPR_12"/>
    <property type="match status" value="1"/>
</dbReference>
<name>A0AA43XJU5_9CLOT</name>
<dbReference type="SUPFAM" id="SSF48452">
    <property type="entry name" value="TPR-like"/>
    <property type="match status" value="1"/>
</dbReference>
<dbReference type="EMBL" id="SUMG01000006">
    <property type="protein sequence ID" value="NBG88143.1"/>
    <property type="molecule type" value="Genomic_DNA"/>
</dbReference>
<dbReference type="Gene3D" id="1.25.40.10">
    <property type="entry name" value="Tetratricopeptide repeat domain"/>
    <property type="match status" value="2"/>
</dbReference>